<reference evidence="2" key="2">
    <citation type="journal article" date="2014" name="Nat. Commun.">
        <title>The cavefish genome reveals candidate genes for eye loss.</title>
        <authorList>
            <person name="McGaugh S.E."/>
            <person name="Gross J.B."/>
            <person name="Aken B."/>
            <person name="Blin M."/>
            <person name="Borowsky R."/>
            <person name="Chalopin D."/>
            <person name="Hinaux H."/>
            <person name="Jeffery W.R."/>
            <person name="Keene A."/>
            <person name="Ma L."/>
            <person name="Minx P."/>
            <person name="Murphy D."/>
            <person name="O'Quin K.E."/>
            <person name="Retaux S."/>
            <person name="Rohner N."/>
            <person name="Searle S.M."/>
            <person name="Stahl B.A."/>
            <person name="Tabin C."/>
            <person name="Volff J.N."/>
            <person name="Yoshizawa M."/>
            <person name="Warren W.C."/>
        </authorList>
    </citation>
    <scope>NUCLEOTIDE SEQUENCE [LARGE SCALE GENOMIC DNA]</scope>
    <source>
        <strain evidence="2">female</strain>
    </source>
</reference>
<reference evidence="2" key="1">
    <citation type="submission" date="2013-03" db="EMBL/GenBank/DDBJ databases">
        <authorList>
            <person name="Jeffery W."/>
            <person name="Warren W."/>
            <person name="Wilson R.K."/>
        </authorList>
    </citation>
    <scope>NUCLEOTIDE SEQUENCE</scope>
    <source>
        <strain evidence="2">female</strain>
    </source>
</reference>
<accession>A0A3B1IME1</accession>
<dbReference type="GeneTree" id="ENSGT01030000237885"/>
<organism evidence="1 2">
    <name type="scientific">Astyanax mexicanus</name>
    <name type="common">Blind cave fish</name>
    <name type="synonym">Astyanax fasciatus mexicanus</name>
    <dbReference type="NCBI Taxonomy" id="7994"/>
    <lineage>
        <taxon>Eukaryota</taxon>
        <taxon>Metazoa</taxon>
        <taxon>Chordata</taxon>
        <taxon>Craniata</taxon>
        <taxon>Vertebrata</taxon>
        <taxon>Euteleostomi</taxon>
        <taxon>Actinopterygii</taxon>
        <taxon>Neopterygii</taxon>
        <taxon>Teleostei</taxon>
        <taxon>Ostariophysi</taxon>
        <taxon>Characiformes</taxon>
        <taxon>Characoidei</taxon>
        <taxon>Acestrorhamphidae</taxon>
        <taxon>Acestrorhamphinae</taxon>
        <taxon>Astyanax</taxon>
    </lineage>
</organism>
<evidence type="ECO:0000313" key="1">
    <source>
        <dbReference type="Ensembl" id="ENSAMXP00000030404.1"/>
    </source>
</evidence>
<proteinExistence type="predicted"/>
<dbReference type="Proteomes" id="UP000018467">
    <property type="component" value="Unassembled WGS sequence"/>
</dbReference>
<protein>
    <submittedName>
        <fullName evidence="1">Uncharacterized protein</fullName>
    </submittedName>
</protein>
<dbReference type="Ensembl" id="ENSAMXT00000054541.1">
    <property type="protein sequence ID" value="ENSAMXP00000030404.1"/>
    <property type="gene ID" value="ENSAMXG00000037689.1"/>
</dbReference>
<keyword evidence="2" id="KW-1185">Reference proteome</keyword>
<dbReference type="AlphaFoldDB" id="A0A3B1IME1"/>
<reference evidence="1" key="4">
    <citation type="submission" date="2025-09" db="UniProtKB">
        <authorList>
            <consortium name="Ensembl"/>
        </authorList>
    </citation>
    <scope>IDENTIFICATION</scope>
</reference>
<evidence type="ECO:0000313" key="2">
    <source>
        <dbReference type="Proteomes" id="UP000018467"/>
    </source>
</evidence>
<sequence>MIRMPLPLHVYTYPLQALHRTFLSSKDTLGCTISSPLFRPPFRLLLL</sequence>
<reference evidence="1" key="3">
    <citation type="submission" date="2025-08" db="UniProtKB">
        <authorList>
            <consortium name="Ensembl"/>
        </authorList>
    </citation>
    <scope>IDENTIFICATION</scope>
</reference>
<dbReference type="Bgee" id="ENSAMXG00000037689">
    <property type="expression patterns" value="Expressed in zone of skin and 3 other cell types or tissues"/>
</dbReference>
<name>A0A3B1IME1_ASTMX</name>
<dbReference type="InParanoid" id="A0A3B1IME1"/>